<sequence length="350" mass="40703">MNQRRRLSPYSLLVIAPNRSSLINLEDEILNNIIRCHKGNELENELSNISFSHYRCAAHVINLAVQQGLKAIGPEIKKLRHWVNKLKESPRLTDEMRKICMSKNISYLAPIIDVSTRWNSTYLMIQRQLKNKNLNDILVSNNQQTLKEIYPSENEWAQLHNLEQILQPMYEATQLLSSSKNPTIGDMRLKIDWELVLDEASMLSTVLDPRSKLTTFTIEQQNIIKQKLYSTFIAYQSTDDIKIDSSQQPLSRLYFRNILNKKLQYIPNDEISYYLNNPPEFNTNPLLWWNTHQLEYPTLSKIARDYLCIQATSVASEQEFSLAGLTISKTRTRLLPETARASLCLKDWIT</sequence>
<evidence type="ECO:0000313" key="2">
    <source>
        <dbReference type="Proteomes" id="UP000789920"/>
    </source>
</evidence>
<protein>
    <submittedName>
        <fullName evidence="1">12977_t:CDS:1</fullName>
    </submittedName>
</protein>
<dbReference type="EMBL" id="CAJVQC010007403">
    <property type="protein sequence ID" value="CAG8578779.1"/>
    <property type="molecule type" value="Genomic_DNA"/>
</dbReference>
<keyword evidence="2" id="KW-1185">Reference proteome</keyword>
<feature type="non-terminal residue" evidence="1">
    <location>
        <position position="350"/>
    </location>
</feature>
<reference evidence="1" key="1">
    <citation type="submission" date="2021-06" db="EMBL/GenBank/DDBJ databases">
        <authorList>
            <person name="Kallberg Y."/>
            <person name="Tangrot J."/>
            <person name="Rosling A."/>
        </authorList>
    </citation>
    <scope>NUCLEOTIDE SEQUENCE</scope>
    <source>
        <strain evidence="1">MA461A</strain>
    </source>
</reference>
<dbReference type="Proteomes" id="UP000789920">
    <property type="component" value="Unassembled WGS sequence"/>
</dbReference>
<organism evidence="1 2">
    <name type="scientific">Racocetra persica</name>
    <dbReference type="NCBI Taxonomy" id="160502"/>
    <lineage>
        <taxon>Eukaryota</taxon>
        <taxon>Fungi</taxon>
        <taxon>Fungi incertae sedis</taxon>
        <taxon>Mucoromycota</taxon>
        <taxon>Glomeromycotina</taxon>
        <taxon>Glomeromycetes</taxon>
        <taxon>Diversisporales</taxon>
        <taxon>Gigasporaceae</taxon>
        <taxon>Racocetra</taxon>
    </lineage>
</organism>
<accession>A0ACA9MAL6</accession>
<proteinExistence type="predicted"/>
<evidence type="ECO:0000313" key="1">
    <source>
        <dbReference type="EMBL" id="CAG8578779.1"/>
    </source>
</evidence>
<comment type="caution">
    <text evidence="1">The sequence shown here is derived from an EMBL/GenBank/DDBJ whole genome shotgun (WGS) entry which is preliminary data.</text>
</comment>
<name>A0ACA9MAL6_9GLOM</name>
<gene>
    <name evidence="1" type="ORF">RPERSI_LOCUS5053</name>
</gene>